<name>A0A928ZUS7_LEPEC</name>
<gene>
    <name evidence="1" type="ORF">IQ260_14420</name>
</gene>
<keyword evidence="2" id="KW-1185">Reference proteome</keyword>
<reference evidence="1" key="1">
    <citation type="submission" date="2020-10" db="EMBL/GenBank/DDBJ databases">
        <authorList>
            <person name="Castelo-Branco R."/>
            <person name="Eusebio N."/>
            <person name="Adriana R."/>
            <person name="Vieira A."/>
            <person name="Brugerolle De Fraissinette N."/>
            <person name="Rezende De Castro R."/>
            <person name="Schneider M.P."/>
            <person name="Vasconcelos V."/>
            <person name="Leao P.N."/>
        </authorList>
    </citation>
    <scope>NUCLEOTIDE SEQUENCE</scope>
    <source>
        <strain evidence="1">LEGE 11479</strain>
    </source>
</reference>
<evidence type="ECO:0000313" key="2">
    <source>
        <dbReference type="Proteomes" id="UP000615026"/>
    </source>
</evidence>
<sequence>MHPSSHWFVPLNELDADTGAPLRPADMAPTGNESLAQNGDSFLVTLESLLIVKRYDRRSDNDLLVRSRLKYGNDTLVEAINFFENDVPAGAVRTNLLCEYIYAQEHYSKLDRVHLEVEVMELPGDISRDQTIANGLNLIKNTFGVVLSSFLPFGGVAFDVMKKINTVRSEKRRIFFSNLDLYGDGGEGEARLRYGAYIFFQEPVDGSPYKLHKLQVKHLAAADAAQPCPHDYIVIKVVPTAIRVGSNEELMLNNQKLATDLS</sequence>
<dbReference type="AlphaFoldDB" id="A0A928ZUS7"/>
<feature type="non-terminal residue" evidence="1">
    <location>
        <position position="262"/>
    </location>
</feature>
<dbReference type="RefSeq" id="WP_193993804.1">
    <property type="nucleotide sequence ID" value="NZ_JADEXP010000123.1"/>
</dbReference>
<comment type="caution">
    <text evidence="1">The sequence shown here is derived from an EMBL/GenBank/DDBJ whole genome shotgun (WGS) entry which is preliminary data.</text>
</comment>
<dbReference type="EMBL" id="JADEXP010000123">
    <property type="protein sequence ID" value="MBE9067846.1"/>
    <property type="molecule type" value="Genomic_DNA"/>
</dbReference>
<proteinExistence type="predicted"/>
<evidence type="ECO:0000313" key="1">
    <source>
        <dbReference type="EMBL" id="MBE9067846.1"/>
    </source>
</evidence>
<organism evidence="1 2">
    <name type="scientific">Leptolyngbya cf. ectocarpi LEGE 11479</name>
    <dbReference type="NCBI Taxonomy" id="1828722"/>
    <lineage>
        <taxon>Bacteria</taxon>
        <taxon>Bacillati</taxon>
        <taxon>Cyanobacteriota</taxon>
        <taxon>Cyanophyceae</taxon>
        <taxon>Leptolyngbyales</taxon>
        <taxon>Leptolyngbyaceae</taxon>
        <taxon>Leptolyngbya group</taxon>
        <taxon>Leptolyngbya</taxon>
    </lineage>
</organism>
<accession>A0A928ZUS7</accession>
<protein>
    <submittedName>
        <fullName evidence="1">Uncharacterized protein</fullName>
    </submittedName>
</protein>
<dbReference type="Proteomes" id="UP000615026">
    <property type="component" value="Unassembled WGS sequence"/>
</dbReference>